<evidence type="ECO:0000313" key="7">
    <source>
        <dbReference type="EMBL" id="VFT80649.1"/>
    </source>
</evidence>
<keyword evidence="11" id="KW-1185">Reference proteome</keyword>
<dbReference type="Proteomes" id="UP000332933">
    <property type="component" value="Unassembled WGS sequence"/>
</dbReference>
<feature type="compositionally biased region" description="Basic and acidic residues" evidence="1">
    <location>
        <begin position="246"/>
        <end position="260"/>
    </location>
</feature>
<dbReference type="CDD" id="cd00201">
    <property type="entry name" value="WW"/>
    <property type="match status" value="1"/>
</dbReference>
<dbReference type="InterPro" id="IPR053233">
    <property type="entry name" value="ABRA-related"/>
</dbReference>
<dbReference type="SMART" id="SM00456">
    <property type="entry name" value="WW"/>
    <property type="match status" value="1"/>
</dbReference>
<dbReference type="OrthoDB" id="6344460at2759"/>
<reference evidence="3" key="2">
    <citation type="submission" date="2019-06" db="EMBL/GenBank/DDBJ databases">
        <title>Genomics analysis of Aphanomyces spp. identifies a new class of oomycete effector associated with host adaptation.</title>
        <authorList>
            <person name="Gaulin E."/>
        </authorList>
    </citation>
    <scope>NUCLEOTIDE SEQUENCE</scope>
    <source>
        <strain evidence="3">CBS 578.67</strain>
    </source>
</reference>
<feature type="compositionally biased region" description="Low complexity" evidence="1">
    <location>
        <begin position="124"/>
        <end position="136"/>
    </location>
</feature>
<evidence type="ECO:0000313" key="9">
    <source>
        <dbReference type="EMBL" id="VFT83043.1"/>
    </source>
</evidence>
<dbReference type="PROSITE" id="PS50020">
    <property type="entry name" value="WW_DOMAIN_2"/>
    <property type="match status" value="1"/>
</dbReference>
<evidence type="ECO:0000313" key="8">
    <source>
        <dbReference type="EMBL" id="VFT83034.1"/>
    </source>
</evidence>
<evidence type="ECO:0000256" key="1">
    <source>
        <dbReference type="SAM" id="MobiDB-lite"/>
    </source>
</evidence>
<evidence type="ECO:0000313" key="4">
    <source>
        <dbReference type="EMBL" id="KAF0709248.1"/>
    </source>
</evidence>
<accession>A0A485KHE9</accession>
<sequence length="260" mass="28559">MASVSQTHPSKAAASDQSIILDYVYDPAYEPTEAELREYAIFLGIDMNTETDLLWIARDGLKVPLPADWKPCKTSDTHEIYYFNFVTGESTWDHPCDQHFRQLVTDARGMDSPSTAAATDETTARSPPTDTTTPSMDDLHTQLTAMSLAHQEHMGALRVALEDILQRLPKTAVTTASTESTQASDGESAITNIEGDETDWARERQELEAAHAAIVAKLNVEIAALRAKVGRQEEVESTAVHATAPAHKEGLDHGDEWELV</sequence>
<dbReference type="EMBL" id="VJMH01007203">
    <property type="protein sequence ID" value="KAF0685272.1"/>
    <property type="molecule type" value="Genomic_DNA"/>
</dbReference>
<evidence type="ECO:0000313" key="5">
    <source>
        <dbReference type="EMBL" id="KAF0709257.1"/>
    </source>
</evidence>
<dbReference type="PROSITE" id="PS01159">
    <property type="entry name" value="WW_DOMAIN_1"/>
    <property type="match status" value="1"/>
</dbReference>
<dbReference type="InterPro" id="IPR036020">
    <property type="entry name" value="WW_dom_sf"/>
</dbReference>
<evidence type="ECO:0000313" key="3">
    <source>
        <dbReference type="EMBL" id="KAF0685272.1"/>
    </source>
</evidence>
<dbReference type="EMBL" id="CAADRA010007229">
    <property type="protein sequence ID" value="VFT99452.1"/>
    <property type="molecule type" value="Genomic_DNA"/>
</dbReference>
<dbReference type="AlphaFoldDB" id="A0A485KHE9"/>
<dbReference type="Pfam" id="PF00397">
    <property type="entry name" value="WW"/>
    <property type="match status" value="1"/>
</dbReference>
<evidence type="ECO:0000313" key="11">
    <source>
        <dbReference type="Proteomes" id="UP000332933"/>
    </source>
</evidence>
<dbReference type="SUPFAM" id="SSF51045">
    <property type="entry name" value="WW domain"/>
    <property type="match status" value="1"/>
</dbReference>
<proteinExistence type="predicted"/>
<dbReference type="EMBL" id="VJMH01002307">
    <property type="protein sequence ID" value="KAF0709257.1"/>
    <property type="molecule type" value="Genomic_DNA"/>
</dbReference>
<dbReference type="EMBL" id="CAADRA010002309">
    <property type="protein sequence ID" value="VFT83043.1"/>
    <property type="molecule type" value="Genomic_DNA"/>
</dbReference>
<protein>
    <submittedName>
        <fullName evidence="10">Aste57867_22801 protein</fullName>
    </submittedName>
    <submittedName>
        <fullName evidence="7">Aste57867_3485 protein</fullName>
    </submittedName>
    <submittedName>
        <fullName evidence="8">Aste57867_6021 protein</fullName>
    </submittedName>
    <submittedName>
        <fullName evidence="9">Aste57867_6030 protein</fullName>
    </submittedName>
</protein>
<feature type="region of interest" description="Disordered" evidence="1">
    <location>
        <begin position="109"/>
        <end position="136"/>
    </location>
</feature>
<dbReference type="InterPro" id="IPR001202">
    <property type="entry name" value="WW_dom"/>
</dbReference>
<feature type="domain" description="WW" evidence="2">
    <location>
        <begin position="63"/>
        <end position="97"/>
    </location>
</feature>
<name>A0A485KHE9_9STRA</name>
<dbReference type="EMBL" id="VJMH01002307">
    <property type="protein sequence ID" value="KAF0709248.1"/>
    <property type="molecule type" value="Genomic_DNA"/>
</dbReference>
<evidence type="ECO:0000313" key="10">
    <source>
        <dbReference type="EMBL" id="VFT99452.1"/>
    </source>
</evidence>
<dbReference type="PANTHER" id="PTHR21715">
    <property type="entry name" value="RH04127P"/>
    <property type="match status" value="1"/>
</dbReference>
<evidence type="ECO:0000259" key="2">
    <source>
        <dbReference type="PROSITE" id="PS50020"/>
    </source>
</evidence>
<dbReference type="PANTHER" id="PTHR21715:SF0">
    <property type="entry name" value="RH04127P"/>
    <property type="match status" value="1"/>
</dbReference>
<dbReference type="EMBL" id="CAADRA010002309">
    <property type="protein sequence ID" value="VFT83034.1"/>
    <property type="molecule type" value="Genomic_DNA"/>
</dbReference>
<feature type="region of interest" description="Disordered" evidence="1">
    <location>
        <begin position="236"/>
        <end position="260"/>
    </location>
</feature>
<feature type="compositionally biased region" description="Polar residues" evidence="1">
    <location>
        <begin position="112"/>
        <end position="121"/>
    </location>
</feature>
<dbReference type="EMBL" id="CAADRA010000609">
    <property type="protein sequence ID" value="VFT80649.1"/>
    <property type="molecule type" value="Genomic_DNA"/>
</dbReference>
<evidence type="ECO:0000313" key="6">
    <source>
        <dbReference type="EMBL" id="KAF0715253.1"/>
    </source>
</evidence>
<dbReference type="EMBL" id="VJMH01000609">
    <property type="protein sequence ID" value="KAF0715253.1"/>
    <property type="molecule type" value="Genomic_DNA"/>
</dbReference>
<organism evidence="9 11">
    <name type="scientific">Aphanomyces stellatus</name>
    <dbReference type="NCBI Taxonomy" id="120398"/>
    <lineage>
        <taxon>Eukaryota</taxon>
        <taxon>Sar</taxon>
        <taxon>Stramenopiles</taxon>
        <taxon>Oomycota</taxon>
        <taxon>Saprolegniomycetes</taxon>
        <taxon>Saprolegniales</taxon>
        <taxon>Verrucalvaceae</taxon>
        <taxon>Aphanomyces</taxon>
    </lineage>
</organism>
<reference evidence="9 11" key="1">
    <citation type="submission" date="2019-03" db="EMBL/GenBank/DDBJ databases">
        <authorList>
            <person name="Gaulin E."/>
            <person name="Dumas B."/>
        </authorList>
    </citation>
    <scope>NUCLEOTIDE SEQUENCE [LARGE SCALE GENOMIC DNA]</scope>
    <source>
        <strain evidence="9">CBS 568.67</strain>
    </source>
</reference>
<gene>
    <name evidence="9" type="primary">Aste57867_6030</name>
    <name evidence="10" type="synonym">Aste57867_22801</name>
    <name evidence="7" type="synonym">Aste57867_3485</name>
    <name evidence="8" type="synonym">Aste57867_6021</name>
    <name evidence="6" type="ORF">As57867_003475</name>
    <name evidence="4" type="ORF">As57867_006007</name>
    <name evidence="5" type="ORF">As57867_006016</name>
    <name evidence="3" type="ORF">As57867_022731</name>
    <name evidence="10" type="ORF">ASTE57867_22801</name>
    <name evidence="7" type="ORF">ASTE57867_3485</name>
    <name evidence="8" type="ORF">ASTE57867_6021</name>
    <name evidence="9" type="ORF">ASTE57867_6030</name>
</gene>
<dbReference type="Gene3D" id="3.30.1470.10">
    <property type="entry name" value="Photosystem I PsaD, reaction center subunit II"/>
    <property type="match status" value="1"/>
</dbReference>